<sequence>MLPTLLLSGKPCLPPPPPREKPPKTAPSPFPPCTLVTAETGSSLSVASRGGQGFSFELAWPQARCLTSSLLN</sequence>
<dbReference type="Proteomes" id="UP000234585">
    <property type="component" value="Unassembled WGS sequence"/>
</dbReference>
<reference evidence="2 3" key="1">
    <citation type="submission" date="2017-12" db="EMBL/GenBank/DDBJ databases">
        <authorList>
            <consortium name="DOE Joint Genome Institute"/>
            <person name="Haridas S."/>
            <person name="Kjaerbolling I."/>
            <person name="Vesth T.C."/>
            <person name="Frisvad J.C."/>
            <person name="Nybo J.L."/>
            <person name="Theobald S."/>
            <person name="Kuo A."/>
            <person name="Bowyer P."/>
            <person name="Matsuda Y."/>
            <person name="Mondo S."/>
            <person name="Lyhne E.K."/>
            <person name="Kogle M.E."/>
            <person name="Clum A."/>
            <person name="Lipzen A."/>
            <person name="Salamov A."/>
            <person name="Ngan C.Y."/>
            <person name="Daum C."/>
            <person name="Chiniquy J."/>
            <person name="Barry K."/>
            <person name="LaButti K."/>
            <person name="Simmons B.A."/>
            <person name="Magnuson J.K."/>
            <person name="Mortensen U.H."/>
            <person name="Larsen T.O."/>
            <person name="Grigoriev I.V."/>
            <person name="Baker S.E."/>
            <person name="Andersen M.R."/>
            <person name="Nordberg H.P."/>
            <person name="Cantor M.N."/>
            <person name="Hua S.X."/>
        </authorList>
    </citation>
    <scope>NUCLEOTIDE SEQUENCE [LARGE SCALE GENOMIC DNA]</scope>
    <source>
        <strain evidence="2 3">CBS 102.13</strain>
    </source>
</reference>
<dbReference type="AlphaFoldDB" id="A0A2I2EYI7"/>
<dbReference type="OrthoDB" id="10440720at2759"/>
<organism evidence="2 3">
    <name type="scientific">Aspergillus candidus</name>
    <dbReference type="NCBI Taxonomy" id="41067"/>
    <lineage>
        <taxon>Eukaryota</taxon>
        <taxon>Fungi</taxon>
        <taxon>Dikarya</taxon>
        <taxon>Ascomycota</taxon>
        <taxon>Pezizomycotina</taxon>
        <taxon>Eurotiomycetes</taxon>
        <taxon>Eurotiomycetidae</taxon>
        <taxon>Eurotiales</taxon>
        <taxon>Aspergillaceae</taxon>
        <taxon>Aspergillus</taxon>
        <taxon>Aspergillus subgen. Circumdati</taxon>
    </lineage>
</organism>
<accession>A0A2I2EYI7</accession>
<evidence type="ECO:0000313" key="3">
    <source>
        <dbReference type="Proteomes" id="UP000234585"/>
    </source>
</evidence>
<evidence type="ECO:0000256" key="1">
    <source>
        <dbReference type="SAM" id="MobiDB-lite"/>
    </source>
</evidence>
<dbReference type="EMBL" id="KZ559207">
    <property type="protein sequence ID" value="PLB33447.1"/>
    <property type="molecule type" value="Genomic_DNA"/>
</dbReference>
<proteinExistence type="predicted"/>
<keyword evidence="3" id="KW-1185">Reference proteome</keyword>
<dbReference type="RefSeq" id="XP_024667459.1">
    <property type="nucleotide sequence ID" value="XM_024815591.1"/>
</dbReference>
<protein>
    <submittedName>
        <fullName evidence="2">Uncharacterized protein</fullName>
    </submittedName>
</protein>
<name>A0A2I2EYI7_ASPCN</name>
<gene>
    <name evidence="2" type="ORF">BDW47DRAFT_121194</name>
</gene>
<dbReference type="GeneID" id="36522751"/>
<evidence type="ECO:0000313" key="2">
    <source>
        <dbReference type="EMBL" id="PLB33447.1"/>
    </source>
</evidence>
<feature type="region of interest" description="Disordered" evidence="1">
    <location>
        <begin position="1"/>
        <end position="30"/>
    </location>
</feature>